<keyword evidence="1" id="KW-0812">Transmembrane</keyword>
<evidence type="ECO:0000313" key="2">
    <source>
        <dbReference type="EMBL" id="QVI20224.1"/>
    </source>
</evidence>
<name>A0ABX8CJS4_9NOCA</name>
<feature type="transmembrane region" description="Helical" evidence="1">
    <location>
        <begin position="393"/>
        <end position="412"/>
    </location>
</feature>
<feature type="transmembrane region" description="Helical" evidence="1">
    <location>
        <begin position="12"/>
        <end position="32"/>
    </location>
</feature>
<dbReference type="Proteomes" id="UP000683310">
    <property type="component" value="Chromosome"/>
</dbReference>
<evidence type="ECO:0000313" key="3">
    <source>
        <dbReference type="Proteomes" id="UP000683310"/>
    </source>
</evidence>
<feature type="transmembrane region" description="Helical" evidence="1">
    <location>
        <begin position="195"/>
        <end position="214"/>
    </location>
</feature>
<protein>
    <submittedName>
        <fullName evidence="2">Uncharacterized protein</fullName>
    </submittedName>
</protein>
<feature type="transmembrane region" description="Helical" evidence="1">
    <location>
        <begin position="323"/>
        <end position="345"/>
    </location>
</feature>
<feature type="transmembrane region" description="Helical" evidence="1">
    <location>
        <begin position="166"/>
        <end position="183"/>
    </location>
</feature>
<keyword evidence="1" id="KW-1133">Transmembrane helix</keyword>
<keyword evidence="3" id="KW-1185">Reference proteome</keyword>
<organism evidence="2 3">
    <name type="scientific">Nocardia tengchongensis</name>
    <dbReference type="NCBI Taxonomy" id="2055889"/>
    <lineage>
        <taxon>Bacteria</taxon>
        <taxon>Bacillati</taxon>
        <taxon>Actinomycetota</taxon>
        <taxon>Actinomycetes</taxon>
        <taxon>Mycobacteriales</taxon>
        <taxon>Nocardiaceae</taxon>
        <taxon>Nocardia</taxon>
    </lineage>
</organism>
<sequence>MEWRALVRIAAVYAATATAGLAIMMPVSYGWFSSEPQKVDLMVRSVPLAMESGAITAVIAAAAVVSIGSARAAWYTAALALTGILINHLGLSWIQIESLTTLNFVDALWAGVVLGCLAPLVWTPSLAGGAYLFGCVSSAVFGDLAQPPPDAGGPRSIERLFGGAPPVWLILVALMLLVTHLVARDRREAIPGDGPDFSLAPIVSGVVAVFVLARTSRWLAESGDRWSVVVTAVALVLLAAFLAALILPGRDGTLLLLLVGFSAAASAVVTVPRPGWADALVDVTVAGGLLVARLWPRPYLAVAGSMVLAAVAALLAVTGVSTVYWAVLGVAAIGLIGGGSVGSALPRRATSAVVGLAVLFVPSAGIALRGRPFGRVGYSPHWYRLAQVPHEPVPAYTALVITAGCAAGIYLLRRWRPVEVRVAERVAIEPRI</sequence>
<keyword evidence="1" id="KW-0472">Membrane</keyword>
<proteinExistence type="predicted"/>
<gene>
    <name evidence="2" type="ORF">KHQ06_29020</name>
</gene>
<accession>A0ABX8CJS4</accession>
<evidence type="ECO:0000256" key="1">
    <source>
        <dbReference type="SAM" id="Phobius"/>
    </source>
</evidence>
<reference evidence="2 3" key="1">
    <citation type="submission" date="2021-04" db="EMBL/GenBank/DDBJ databases">
        <title>Nocardia tengchongensis.</title>
        <authorList>
            <person name="Zhuang k."/>
            <person name="Ran Y."/>
            <person name="Li W."/>
        </authorList>
    </citation>
    <scope>NUCLEOTIDE SEQUENCE [LARGE SCALE GENOMIC DNA]</scope>
    <source>
        <strain evidence="2 3">CFH S0057</strain>
    </source>
</reference>
<feature type="transmembrane region" description="Helical" evidence="1">
    <location>
        <begin position="226"/>
        <end position="247"/>
    </location>
</feature>
<feature type="transmembrane region" description="Helical" evidence="1">
    <location>
        <begin position="254"/>
        <end position="270"/>
    </location>
</feature>
<feature type="transmembrane region" description="Helical" evidence="1">
    <location>
        <begin position="52"/>
        <end position="70"/>
    </location>
</feature>
<feature type="transmembrane region" description="Helical" evidence="1">
    <location>
        <begin position="102"/>
        <end position="122"/>
    </location>
</feature>
<feature type="transmembrane region" description="Helical" evidence="1">
    <location>
        <begin position="77"/>
        <end position="96"/>
    </location>
</feature>
<dbReference type="EMBL" id="CP074371">
    <property type="protein sequence ID" value="QVI20224.1"/>
    <property type="molecule type" value="Genomic_DNA"/>
</dbReference>
<feature type="transmembrane region" description="Helical" evidence="1">
    <location>
        <begin position="299"/>
        <end position="317"/>
    </location>
</feature>
<feature type="transmembrane region" description="Helical" evidence="1">
    <location>
        <begin position="352"/>
        <end position="373"/>
    </location>
</feature>